<gene>
    <name evidence="1" type="ORF">IPL58_04620</name>
</gene>
<dbReference type="Gene3D" id="1.25.40.10">
    <property type="entry name" value="Tetratricopeptide repeat domain"/>
    <property type="match status" value="1"/>
</dbReference>
<evidence type="ECO:0000313" key="1">
    <source>
        <dbReference type="EMBL" id="MBK8523459.1"/>
    </source>
</evidence>
<dbReference type="EMBL" id="JADJUC010000003">
    <property type="protein sequence ID" value="MBK8523459.1"/>
    <property type="molecule type" value="Genomic_DNA"/>
</dbReference>
<dbReference type="Pfam" id="PF13432">
    <property type="entry name" value="TPR_16"/>
    <property type="match status" value="1"/>
</dbReference>
<proteinExistence type="predicted"/>
<dbReference type="Proteomes" id="UP000886689">
    <property type="component" value="Unassembled WGS sequence"/>
</dbReference>
<protein>
    <submittedName>
        <fullName evidence="1">Tetratricopeptide repeat protein</fullName>
    </submittedName>
</protein>
<dbReference type="InterPro" id="IPR019734">
    <property type="entry name" value="TPR_rpt"/>
</dbReference>
<dbReference type="SMART" id="SM00028">
    <property type="entry name" value="TPR"/>
    <property type="match status" value="2"/>
</dbReference>
<dbReference type="AlphaFoldDB" id="A0A9D7JZ70"/>
<sequence length="115" mass="12303">MTAAIIANLEKMLGGPRDGAMLRYSLGNELLKAGEAAAAAQRFREALEKDAHYSAAWKLLGKALTEAGDPTGALTAYEQGIAVAEKRGDVQAAKEMNVFARRLQKALLSEQEKNA</sequence>
<reference evidence="1" key="1">
    <citation type="submission" date="2020-10" db="EMBL/GenBank/DDBJ databases">
        <title>Connecting structure to function with the recovery of over 1000 high-quality activated sludge metagenome-assembled genomes encoding full-length rRNA genes using long-read sequencing.</title>
        <authorList>
            <person name="Singleton C.M."/>
            <person name="Petriglieri F."/>
            <person name="Kristensen J.M."/>
            <person name="Kirkegaard R.H."/>
            <person name="Michaelsen T.Y."/>
            <person name="Andersen M.H."/>
            <person name="Karst S.M."/>
            <person name="Dueholm M.S."/>
            <person name="Nielsen P.H."/>
            <person name="Albertsen M."/>
        </authorList>
    </citation>
    <scope>NUCLEOTIDE SEQUENCE</scope>
    <source>
        <strain evidence="1">Hirt_18-Q3-R61-65_BATAC.395</strain>
    </source>
</reference>
<organism evidence="1 2">
    <name type="scientific">Candidatus Proximibacter danicus</name>
    <dbReference type="NCBI Taxonomy" id="2954365"/>
    <lineage>
        <taxon>Bacteria</taxon>
        <taxon>Pseudomonadati</taxon>
        <taxon>Pseudomonadota</taxon>
        <taxon>Betaproteobacteria</taxon>
        <taxon>Candidatus Proximibacter</taxon>
    </lineage>
</organism>
<dbReference type="InterPro" id="IPR011990">
    <property type="entry name" value="TPR-like_helical_dom_sf"/>
</dbReference>
<accession>A0A9D7JZ70</accession>
<comment type="caution">
    <text evidence="1">The sequence shown here is derived from an EMBL/GenBank/DDBJ whole genome shotgun (WGS) entry which is preliminary data.</text>
</comment>
<name>A0A9D7JZ70_9PROT</name>
<evidence type="ECO:0000313" key="2">
    <source>
        <dbReference type="Proteomes" id="UP000886689"/>
    </source>
</evidence>
<dbReference type="SUPFAM" id="SSF48452">
    <property type="entry name" value="TPR-like"/>
    <property type="match status" value="1"/>
</dbReference>